<reference evidence="2 3" key="1">
    <citation type="submission" date="2019-07" db="EMBL/GenBank/DDBJ databases">
        <title>Genome sequence of Acholeplasma laidlawii strain with increased resistance to erythromycin.</title>
        <authorList>
            <person name="Medvedeva E.S."/>
            <person name="Baranova N.B."/>
            <person name="Siniagina M.N."/>
            <person name="Mouzykantov A."/>
            <person name="Chernova O.A."/>
            <person name="Chernov V.M."/>
        </authorList>
    </citation>
    <scope>NUCLEOTIDE SEQUENCE [LARGE SCALE GENOMIC DNA]</scope>
    <source>
        <strain evidence="2 3">PG8REry</strain>
    </source>
</reference>
<comment type="caution">
    <text evidence="2">The sequence shown here is derived from an EMBL/GenBank/DDBJ whole genome shotgun (WGS) entry which is preliminary data.</text>
</comment>
<evidence type="ECO:0000313" key="2">
    <source>
        <dbReference type="EMBL" id="TRY00029.1"/>
    </source>
</evidence>
<dbReference type="RefSeq" id="WP_012242470.1">
    <property type="nucleotide sequence ID" value="NZ_JACAOE010000001.1"/>
</dbReference>
<gene>
    <name evidence="2" type="ORF">FNV44_03010</name>
</gene>
<dbReference type="EMBL" id="VKID01000001">
    <property type="protein sequence ID" value="TRY00029.1"/>
    <property type="molecule type" value="Genomic_DNA"/>
</dbReference>
<accession>A0A553IIJ5</accession>
<feature type="transmembrane region" description="Helical" evidence="1">
    <location>
        <begin position="95"/>
        <end position="115"/>
    </location>
</feature>
<sequence length="167" mass="18113">MTKKLQNFLPVVILFLALLIFGSMFLNVLQNSNGEAIVTGVTATFGGETFQIGGFLDHKVNFSLLNLLAFSLPALISIIFVLSTINDKKTSMSKLIFGLLLTLTFSLSIVLFFQLPQNTTHVTTILGNEVTATFGGQDLAIGAILGYVFAILGSITSLIYSILQFER</sequence>
<evidence type="ECO:0000313" key="3">
    <source>
        <dbReference type="Proteomes" id="UP000315938"/>
    </source>
</evidence>
<keyword evidence="1" id="KW-1133">Transmembrane helix</keyword>
<keyword evidence="1" id="KW-0812">Transmembrane</keyword>
<organism evidence="2 3">
    <name type="scientific">Acholeplasma laidlawii</name>
    <dbReference type="NCBI Taxonomy" id="2148"/>
    <lineage>
        <taxon>Bacteria</taxon>
        <taxon>Bacillati</taxon>
        <taxon>Mycoplasmatota</taxon>
        <taxon>Mollicutes</taxon>
        <taxon>Acholeplasmatales</taxon>
        <taxon>Acholeplasmataceae</taxon>
        <taxon>Acholeplasma</taxon>
    </lineage>
</organism>
<evidence type="ECO:0000256" key="1">
    <source>
        <dbReference type="SAM" id="Phobius"/>
    </source>
</evidence>
<dbReference type="GeneID" id="41338700"/>
<dbReference type="AlphaFoldDB" id="A0A553IIJ5"/>
<proteinExistence type="predicted"/>
<protein>
    <submittedName>
        <fullName evidence="2">Uncharacterized protein</fullName>
    </submittedName>
</protein>
<name>A0A553IIJ5_ACHLA</name>
<keyword evidence="1" id="KW-0472">Membrane</keyword>
<dbReference type="Proteomes" id="UP000315938">
    <property type="component" value="Unassembled WGS sequence"/>
</dbReference>
<feature type="transmembrane region" description="Helical" evidence="1">
    <location>
        <begin position="64"/>
        <end position="83"/>
    </location>
</feature>
<feature type="transmembrane region" description="Helical" evidence="1">
    <location>
        <begin position="139"/>
        <end position="163"/>
    </location>
</feature>
<feature type="transmembrane region" description="Helical" evidence="1">
    <location>
        <begin position="7"/>
        <end position="26"/>
    </location>
</feature>